<protein>
    <submittedName>
        <fullName evidence="3">Uncharacterized protein</fullName>
    </submittedName>
</protein>
<accession>A0A5Q3Q7T1</accession>
<dbReference type="AlphaFoldDB" id="A0A5Q3Q7T1"/>
<feature type="compositionally biased region" description="Polar residues" evidence="1">
    <location>
        <begin position="316"/>
        <end position="325"/>
    </location>
</feature>
<feature type="transmembrane region" description="Helical" evidence="2">
    <location>
        <begin position="333"/>
        <end position="355"/>
    </location>
</feature>
<evidence type="ECO:0000313" key="4">
    <source>
        <dbReference type="Proteomes" id="UP000371041"/>
    </source>
</evidence>
<dbReference type="KEGG" id="sace:GIY23_08140"/>
<evidence type="ECO:0000256" key="2">
    <source>
        <dbReference type="SAM" id="Phobius"/>
    </source>
</evidence>
<keyword evidence="2" id="KW-1133">Transmembrane helix</keyword>
<feature type="transmembrane region" description="Helical" evidence="2">
    <location>
        <begin position="632"/>
        <end position="654"/>
    </location>
</feature>
<feature type="transmembrane region" description="Helical" evidence="2">
    <location>
        <begin position="606"/>
        <end position="626"/>
    </location>
</feature>
<feature type="transmembrane region" description="Helical" evidence="2">
    <location>
        <begin position="52"/>
        <end position="74"/>
    </location>
</feature>
<feature type="transmembrane region" description="Helical" evidence="2">
    <location>
        <begin position="86"/>
        <end position="110"/>
    </location>
</feature>
<evidence type="ECO:0000256" key="1">
    <source>
        <dbReference type="SAM" id="MobiDB-lite"/>
    </source>
</evidence>
<feature type="region of interest" description="Disordered" evidence="1">
    <location>
        <begin position="668"/>
        <end position="706"/>
    </location>
</feature>
<keyword evidence="2" id="KW-0472">Membrane</keyword>
<feature type="transmembrane region" description="Helical" evidence="2">
    <location>
        <begin position="375"/>
        <end position="394"/>
    </location>
</feature>
<keyword evidence="4" id="KW-1185">Reference proteome</keyword>
<name>A0A5Q3Q7T1_9PSEU</name>
<evidence type="ECO:0000313" key="3">
    <source>
        <dbReference type="EMBL" id="QGK69496.1"/>
    </source>
</evidence>
<proteinExistence type="predicted"/>
<dbReference type="EMBL" id="CP045929">
    <property type="protein sequence ID" value="QGK69496.1"/>
    <property type="molecule type" value="Genomic_DNA"/>
</dbReference>
<reference evidence="4" key="1">
    <citation type="submission" date="2019-11" db="EMBL/GenBank/DDBJ databases">
        <title>The complete genome sequence of Saccharopolyspora sp. E2A.</title>
        <authorList>
            <person name="Zhang G."/>
        </authorList>
    </citation>
    <scope>NUCLEOTIDE SEQUENCE [LARGE SCALE GENOMIC DNA]</scope>
    <source>
        <strain evidence="4">E2A</strain>
    </source>
</reference>
<feature type="transmembrane region" description="Helical" evidence="2">
    <location>
        <begin position="401"/>
        <end position="418"/>
    </location>
</feature>
<feature type="region of interest" description="Disordered" evidence="1">
    <location>
        <begin position="269"/>
        <end position="325"/>
    </location>
</feature>
<feature type="transmembrane region" description="Helical" evidence="2">
    <location>
        <begin position="116"/>
        <end position="136"/>
    </location>
</feature>
<keyword evidence="2" id="KW-0812">Transmembrane</keyword>
<gene>
    <name evidence="3" type="ORF">GIY23_08140</name>
</gene>
<dbReference type="Proteomes" id="UP000371041">
    <property type="component" value="Chromosome"/>
</dbReference>
<organism evidence="3 4">
    <name type="scientific">Allosaccharopolyspora coralli</name>
    <dbReference type="NCBI Taxonomy" id="2665642"/>
    <lineage>
        <taxon>Bacteria</taxon>
        <taxon>Bacillati</taxon>
        <taxon>Actinomycetota</taxon>
        <taxon>Actinomycetes</taxon>
        <taxon>Pseudonocardiales</taxon>
        <taxon>Pseudonocardiaceae</taxon>
        <taxon>Allosaccharopolyspora</taxon>
    </lineage>
</organism>
<feature type="transmembrane region" description="Helical" evidence="2">
    <location>
        <begin position="430"/>
        <end position="446"/>
    </location>
</feature>
<sequence length="706" mass="75187">MSARWRRAKFWLGTCVALHLALAAFAVGATVWRYRQGVEGLPDFGSKALGAGVYELAFPAVLAVLSLVVGVWLVRKPQLTRSPDSWIAIPLATGVLMAAGVGGAMVHVMSESAGNVNFVLIPGVIAFAMLPVYLAFRALLRPLVAELGDSTVPVILQVRAASKKWWYQDSIRVDTESVRLAVRSGDGRPTWGESTKETPLRDVAAVGARSATGDEPPWAWLSDGRGLSVPPGEALVVVTATDEQLVPVHDAEVLAELLRRRVRLVTGRMPSTLDTDGAASPNPGPATEPAEPADSGTEKAAGHVPEVLPAPPRTGQRVTATSSGTVPPAGPGMVFRGVLSTLLGGFGVIVAPVVGVLLTRSRAVVDPEAPWLSEWVAGFGALWLTIGFLLWVVSIRVPRRWPWIGLISSVPVALAAWFSEDGLVNDAGTVIVVVALVATVLARLVWTRRLGTDLAASASEVPVRLNGQGIGRLLIQRDRIVFDRRKTGAGGHVRHALALADLTLAQPGETAGAEVPTWPLPGGSMLRLRRGPALRLVAGSQQWIVPVLQPDLIAEIVRGRAARARPLGYRAPTVEEWHRLRRWSVSATTAARGRGLGTAQAIGNRLLLIAMFPAVFGTMLLTVVFGRGLTGIGTELFVIIVALLLAVALVVIWYRRRSALILAEDNQLPPGSPSWGDPRPDRAPIPAWRPWSAPTASSEARVLTAK</sequence>